<evidence type="ECO:0000259" key="1">
    <source>
        <dbReference type="Pfam" id="PF00961"/>
    </source>
</evidence>
<dbReference type="EMBL" id="PCVI01000016">
    <property type="protein sequence ID" value="PIQ70356.1"/>
    <property type="molecule type" value="Genomic_DNA"/>
</dbReference>
<dbReference type="PANTHER" id="PTHR36181:SF4">
    <property type="entry name" value="LAGLIDADG ENDONUCLEASE"/>
    <property type="match status" value="1"/>
</dbReference>
<accession>A0A2H0KGJ4</accession>
<dbReference type="InterPro" id="IPR027434">
    <property type="entry name" value="Homing_endonucl"/>
</dbReference>
<name>A0A2H0KGJ4_9BACT</name>
<evidence type="ECO:0000313" key="2">
    <source>
        <dbReference type="EMBL" id="PIQ70356.1"/>
    </source>
</evidence>
<dbReference type="InterPro" id="IPR004860">
    <property type="entry name" value="LAGLIDADG_dom"/>
</dbReference>
<reference evidence="2 3" key="1">
    <citation type="submission" date="2017-09" db="EMBL/GenBank/DDBJ databases">
        <title>Depth-based differentiation of microbial function through sediment-hosted aquifers and enrichment of novel symbionts in the deep terrestrial subsurface.</title>
        <authorList>
            <person name="Probst A.J."/>
            <person name="Ladd B."/>
            <person name="Jarett J.K."/>
            <person name="Geller-Mcgrath D.E."/>
            <person name="Sieber C.M."/>
            <person name="Emerson J.B."/>
            <person name="Anantharaman K."/>
            <person name="Thomas B.C."/>
            <person name="Malmstrom R."/>
            <person name="Stieglmeier M."/>
            <person name="Klingl A."/>
            <person name="Woyke T."/>
            <person name="Ryan C.M."/>
            <person name="Banfield J.F."/>
        </authorList>
    </citation>
    <scope>NUCLEOTIDE SEQUENCE [LARGE SCALE GENOMIC DNA]</scope>
    <source>
        <strain evidence="2">CG11_big_fil_rev_8_21_14_0_20_40_12</strain>
    </source>
</reference>
<dbReference type="Pfam" id="PF00961">
    <property type="entry name" value="LAGLIDADG_1"/>
    <property type="match status" value="1"/>
</dbReference>
<dbReference type="AlphaFoldDB" id="A0A2H0KGJ4"/>
<dbReference type="InterPro" id="IPR051289">
    <property type="entry name" value="LAGLIDADG_Endonuclease"/>
</dbReference>
<feature type="domain" description="Homing endonuclease LAGLIDADG" evidence="1">
    <location>
        <begin position="12"/>
        <end position="117"/>
    </location>
</feature>
<sequence>MGAYKIISPWYIVGFTDGEGCFAIIISKHKTKKLGLDASLCFEIELRGDDKPILEKIQQKLGCGRIVELNYERYGWKPHVKYVVKGQKDLFRKVIPFFKEYPLQGKKGKDFLLFCQAAELFKRKKHLTKEGIRELYRLREFMNNRRPFGK</sequence>
<dbReference type="Gene3D" id="3.10.28.10">
    <property type="entry name" value="Homing endonucleases"/>
    <property type="match status" value="1"/>
</dbReference>
<dbReference type="GO" id="GO:0004519">
    <property type="term" value="F:endonuclease activity"/>
    <property type="evidence" value="ECO:0007669"/>
    <property type="project" value="InterPro"/>
</dbReference>
<gene>
    <name evidence="2" type="ORF">COV89_00965</name>
</gene>
<protein>
    <recommendedName>
        <fullName evidence="1">Homing endonuclease LAGLIDADG domain-containing protein</fullName>
    </recommendedName>
</protein>
<dbReference type="Proteomes" id="UP000231371">
    <property type="component" value="Unassembled WGS sequence"/>
</dbReference>
<comment type="caution">
    <text evidence="2">The sequence shown here is derived from an EMBL/GenBank/DDBJ whole genome shotgun (WGS) entry which is preliminary data.</text>
</comment>
<dbReference type="SUPFAM" id="SSF55608">
    <property type="entry name" value="Homing endonucleases"/>
    <property type="match status" value="1"/>
</dbReference>
<evidence type="ECO:0000313" key="3">
    <source>
        <dbReference type="Proteomes" id="UP000231371"/>
    </source>
</evidence>
<dbReference type="PANTHER" id="PTHR36181">
    <property type="entry name" value="INTRON-ENCODED ENDONUCLEASE AI3-RELATED"/>
    <property type="match status" value="1"/>
</dbReference>
<proteinExistence type="predicted"/>
<organism evidence="2 3">
    <name type="scientific">Candidatus Shapirobacteria bacterium CG11_big_fil_rev_8_21_14_0_20_40_12</name>
    <dbReference type="NCBI Taxonomy" id="1974889"/>
    <lineage>
        <taxon>Bacteria</taxon>
        <taxon>Candidatus Shapironibacteriota</taxon>
    </lineage>
</organism>